<gene>
    <name evidence="1" type="ORF">J5Y10_19795</name>
</gene>
<dbReference type="AlphaFoldDB" id="A0A940MZH5"/>
<evidence type="ECO:0000313" key="2">
    <source>
        <dbReference type="Proteomes" id="UP000677537"/>
    </source>
</evidence>
<organism evidence="1 2">
    <name type="scientific">Roseomonas indoligenes</name>
    <dbReference type="NCBI Taxonomy" id="2820811"/>
    <lineage>
        <taxon>Bacteria</taxon>
        <taxon>Pseudomonadati</taxon>
        <taxon>Pseudomonadota</taxon>
        <taxon>Alphaproteobacteria</taxon>
        <taxon>Acetobacterales</taxon>
        <taxon>Roseomonadaceae</taxon>
        <taxon>Roseomonas</taxon>
    </lineage>
</organism>
<accession>A0A940MZH5</accession>
<keyword evidence="2" id="KW-1185">Reference proteome</keyword>
<name>A0A940MZH5_9PROT</name>
<comment type="caution">
    <text evidence="1">The sequence shown here is derived from an EMBL/GenBank/DDBJ whole genome shotgun (WGS) entry which is preliminary data.</text>
</comment>
<dbReference type="RefSeq" id="WP_209375838.1">
    <property type="nucleotide sequence ID" value="NZ_JAGIZA010000014.1"/>
</dbReference>
<reference evidence="1" key="1">
    <citation type="submission" date="2021-03" db="EMBL/GenBank/DDBJ databases">
        <authorList>
            <person name="So Y."/>
        </authorList>
    </citation>
    <scope>NUCLEOTIDE SEQUENCE</scope>
    <source>
        <strain evidence="1">SG15</strain>
    </source>
</reference>
<proteinExistence type="predicted"/>
<dbReference type="EMBL" id="JAGIZA010000014">
    <property type="protein sequence ID" value="MBP0495036.1"/>
    <property type="molecule type" value="Genomic_DNA"/>
</dbReference>
<sequence length="164" mass="16996">MSRSPGGLWCRHRDASGQETGSELIKAGSGGGHAFTRGGTRSLFHTPGPCRPRLVLVDGPLQAIALAALKPHAVHTATFAAPGGSWSRAADRVLTALVADSPPIEVILAFALLPDGSCPSRERVQTLLCDALPAGSREPLVLQPPPGGWVGALHEARSPTHRAA</sequence>
<protein>
    <recommendedName>
        <fullName evidence="3">Toprim domain-containing protein</fullName>
    </recommendedName>
</protein>
<evidence type="ECO:0000313" key="1">
    <source>
        <dbReference type="EMBL" id="MBP0495036.1"/>
    </source>
</evidence>
<dbReference type="Proteomes" id="UP000677537">
    <property type="component" value="Unassembled WGS sequence"/>
</dbReference>
<evidence type="ECO:0008006" key="3">
    <source>
        <dbReference type="Google" id="ProtNLM"/>
    </source>
</evidence>